<dbReference type="Pfam" id="PF13682">
    <property type="entry name" value="CZB"/>
    <property type="match status" value="1"/>
</dbReference>
<keyword evidence="4" id="KW-1133">Transmembrane helix</keyword>
<keyword evidence="3" id="KW-0807">Transducer</keyword>
<dbReference type="CDD" id="cd11386">
    <property type="entry name" value="MCP_signal"/>
    <property type="match status" value="1"/>
</dbReference>
<gene>
    <name evidence="7" type="ORF">ABIC99_002379</name>
</gene>
<dbReference type="InterPro" id="IPR051310">
    <property type="entry name" value="MCP_chemotaxis"/>
</dbReference>
<dbReference type="SMART" id="SM00304">
    <property type="entry name" value="HAMP"/>
    <property type="match status" value="1"/>
</dbReference>
<keyword evidence="8" id="KW-1185">Reference proteome</keyword>
<sequence length="770" mass="82788">MSATPRGGSAVSASSFPSSGFFSHHGPWAPGVRLFRRLGFRSKALIVSTCFVVPLAVVSASWFSNEMADIEFTRREADGTRFLKTAIAAQAQALELRALAAGGQPDAPLLERLGASIETLRSAQPADRPFVDAPTLDALRQQLDALRGRADMAAHDALVEKIDVMISQVLDTSNLALDPEAASYYLMDATLVRLPDLSDQIQRLGLHARHDGIEALATRDAALLARHHLEELRSTLDKVMPLLPQLKVDARVDEMLAALERSHAAAARPGQEAVALAASREAITRMQQSQATMLAALERMLDQRADDKLRTEVAIGLAMLISLSAALYLFHCFFLVMNGGLRETRRHLKAMTEGDLTTEPSPWGRDEAAALMLDLRDMQHALRHMVSSVRAASQDIVHSSAEIADGMHDLSSRSEQSANSLQQSAAAMEQISVTVKNTSAHTEEVSKLARDNAAAANEGGRVMGTVVETMEGIRSSSARISDIIGTIDGIAFQTNILALNAAVEAARAGEQGRGFAVVAGEVRTLAQRSAQAAQEIKRIIGTSVSQVETGTAVVRQAGDSIRHIVDASRRVNELLEDIATGAREQSLGIEQIGESVHALDSATQQNSALVEQTAAASSAMRSQADALAQEVARFRLPDGVALDERPAGHDRPGDSFDFDQAIEAHRGWKVKLRKALAGQEAIDADTACRDDACTLGRWLHGAGGQRWGSRPLFTELIERHAQFHQVAGNVARRAQPGRAVDPEPLIGPGSAFSQVSNDVVSLLTRAKRDF</sequence>
<evidence type="ECO:0000313" key="8">
    <source>
        <dbReference type="Proteomes" id="UP001549111"/>
    </source>
</evidence>
<dbReference type="PROSITE" id="PS50885">
    <property type="entry name" value="HAMP"/>
    <property type="match status" value="1"/>
</dbReference>
<reference evidence="7 8" key="1">
    <citation type="submission" date="2024-06" db="EMBL/GenBank/DDBJ databases">
        <title>Genomic Encyclopedia of Type Strains, Phase IV (KMG-IV): sequencing the most valuable type-strain genomes for metagenomic binning, comparative biology and taxonomic classification.</title>
        <authorList>
            <person name="Goeker M."/>
        </authorList>
    </citation>
    <scope>NUCLEOTIDE SEQUENCE [LARGE SCALE GENOMIC DNA]</scope>
    <source>
        <strain evidence="7 8">D-501</strain>
    </source>
</reference>
<dbReference type="PANTHER" id="PTHR43531">
    <property type="entry name" value="PROTEIN ICFG"/>
    <property type="match status" value="1"/>
</dbReference>
<dbReference type="Proteomes" id="UP001549111">
    <property type="component" value="Unassembled WGS sequence"/>
</dbReference>
<dbReference type="Pfam" id="PF00015">
    <property type="entry name" value="MCPsignal"/>
    <property type="match status" value="1"/>
</dbReference>
<comment type="caution">
    <text evidence="7">The sequence shown here is derived from an EMBL/GenBank/DDBJ whole genome shotgun (WGS) entry which is preliminary data.</text>
</comment>
<evidence type="ECO:0000259" key="6">
    <source>
        <dbReference type="PROSITE" id="PS50885"/>
    </source>
</evidence>
<evidence type="ECO:0000259" key="5">
    <source>
        <dbReference type="PROSITE" id="PS50111"/>
    </source>
</evidence>
<feature type="transmembrane region" description="Helical" evidence="4">
    <location>
        <begin position="313"/>
        <end position="336"/>
    </location>
</feature>
<evidence type="ECO:0000256" key="2">
    <source>
        <dbReference type="ARBA" id="ARBA00029447"/>
    </source>
</evidence>
<comment type="similarity">
    <text evidence="2">Belongs to the methyl-accepting chemotaxis (MCP) protein family.</text>
</comment>
<name>A0ABV2IQM1_9BURK</name>
<dbReference type="InterPro" id="IPR025991">
    <property type="entry name" value="Chemoreceptor_zinc-bind_dom"/>
</dbReference>
<dbReference type="InterPro" id="IPR004089">
    <property type="entry name" value="MCPsignal_dom"/>
</dbReference>
<dbReference type="Gene3D" id="1.10.287.950">
    <property type="entry name" value="Methyl-accepting chemotaxis protein"/>
    <property type="match status" value="1"/>
</dbReference>
<evidence type="ECO:0000256" key="4">
    <source>
        <dbReference type="SAM" id="Phobius"/>
    </source>
</evidence>
<keyword evidence="4" id="KW-0472">Membrane</keyword>
<dbReference type="PROSITE" id="PS50111">
    <property type="entry name" value="CHEMOTAXIS_TRANSDUC_2"/>
    <property type="match status" value="1"/>
</dbReference>
<protein>
    <submittedName>
        <fullName evidence="7">Methyl-accepting chemotaxis protein</fullName>
    </submittedName>
</protein>
<dbReference type="Gene3D" id="1.20.120.30">
    <property type="entry name" value="Aspartate receptor, ligand-binding domain"/>
    <property type="match status" value="1"/>
</dbReference>
<evidence type="ECO:0000256" key="1">
    <source>
        <dbReference type="ARBA" id="ARBA00022481"/>
    </source>
</evidence>
<organism evidence="7 8">
    <name type="scientific">Sphaerotilus sulfidivorans</name>
    <dbReference type="NCBI Taxonomy" id="639200"/>
    <lineage>
        <taxon>Bacteria</taxon>
        <taxon>Pseudomonadati</taxon>
        <taxon>Pseudomonadota</taxon>
        <taxon>Betaproteobacteria</taxon>
        <taxon>Burkholderiales</taxon>
        <taxon>Sphaerotilaceae</taxon>
        <taxon>Sphaerotilus</taxon>
    </lineage>
</organism>
<feature type="transmembrane region" description="Helical" evidence="4">
    <location>
        <begin position="44"/>
        <end position="63"/>
    </location>
</feature>
<dbReference type="Pfam" id="PF00672">
    <property type="entry name" value="HAMP"/>
    <property type="match status" value="1"/>
</dbReference>
<proteinExistence type="inferred from homology"/>
<dbReference type="EMBL" id="JBEPLS010000008">
    <property type="protein sequence ID" value="MET3604563.1"/>
    <property type="molecule type" value="Genomic_DNA"/>
</dbReference>
<dbReference type="SUPFAM" id="SSF58104">
    <property type="entry name" value="Methyl-accepting chemotaxis protein (MCP) signaling domain"/>
    <property type="match status" value="1"/>
</dbReference>
<dbReference type="RefSeq" id="WP_244954300.1">
    <property type="nucleotide sequence ID" value="NZ_CP035708.1"/>
</dbReference>
<feature type="domain" description="Methyl-accepting transducer" evidence="5">
    <location>
        <begin position="392"/>
        <end position="621"/>
    </location>
</feature>
<accession>A0ABV2IQM1</accession>
<dbReference type="SMART" id="SM00283">
    <property type="entry name" value="MA"/>
    <property type="match status" value="1"/>
</dbReference>
<keyword evidence="1" id="KW-0488">Methylation</keyword>
<evidence type="ECO:0000256" key="3">
    <source>
        <dbReference type="PROSITE-ProRule" id="PRU00284"/>
    </source>
</evidence>
<feature type="domain" description="HAMP" evidence="6">
    <location>
        <begin position="335"/>
        <end position="387"/>
    </location>
</feature>
<evidence type="ECO:0000313" key="7">
    <source>
        <dbReference type="EMBL" id="MET3604563.1"/>
    </source>
</evidence>
<dbReference type="PANTHER" id="PTHR43531:SF14">
    <property type="entry name" value="METHYL-ACCEPTING CHEMOTAXIS PROTEIN I-RELATED"/>
    <property type="match status" value="1"/>
</dbReference>
<dbReference type="InterPro" id="IPR003660">
    <property type="entry name" value="HAMP_dom"/>
</dbReference>
<keyword evidence="4" id="KW-0812">Transmembrane</keyword>